<evidence type="ECO:0000313" key="2">
    <source>
        <dbReference type="EMBL" id="CAB4134056.1"/>
    </source>
</evidence>
<keyword evidence="1" id="KW-1133">Transmembrane helix</keyword>
<proteinExistence type="predicted"/>
<feature type="transmembrane region" description="Helical" evidence="1">
    <location>
        <begin position="114"/>
        <end position="134"/>
    </location>
</feature>
<sequence length="144" mass="16686">MEISGHIGKFFDAHEQVKTAAAEQKKNPPKGKSLKAQALDNIFQEMELERQAVELRELLIYGVDPALGAVWSRFQDEFERLQAEQEKERLAQEAKDRVALWQRRKMLNQLQDRALIIGAVMIVTIYLHLLFLALRQMRIAKWGS</sequence>
<name>A0A6J5LM43_9CAUD</name>
<keyword evidence="1" id="KW-0812">Transmembrane</keyword>
<gene>
    <name evidence="2" type="ORF">UFOVP267_16</name>
</gene>
<reference evidence="2" key="1">
    <citation type="submission" date="2020-04" db="EMBL/GenBank/DDBJ databases">
        <authorList>
            <person name="Chiriac C."/>
            <person name="Salcher M."/>
            <person name="Ghai R."/>
            <person name="Kavagutti S V."/>
        </authorList>
    </citation>
    <scope>NUCLEOTIDE SEQUENCE</scope>
</reference>
<evidence type="ECO:0000256" key="1">
    <source>
        <dbReference type="SAM" id="Phobius"/>
    </source>
</evidence>
<accession>A0A6J5LM43</accession>
<organism evidence="2">
    <name type="scientific">uncultured Caudovirales phage</name>
    <dbReference type="NCBI Taxonomy" id="2100421"/>
    <lineage>
        <taxon>Viruses</taxon>
        <taxon>Duplodnaviria</taxon>
        <taxon>Heunggongvirae</taxon>
        <taxon>Uroviricota</taxon>
        <taxon>Caudoviricetes</taxon>
        <taxon>Peduoviridae</taxon>
        <taxon>Maltschvirus</taxon>
        <taxon>Maltschvirus maltsch</taxon>
    </lineage>
</organism>
<keyword evidence="1" id="KW-0472">Membrane</keyword>
<protein>
    <submittedName>
        <fullName evidence="2">Uncharacterized protein</fullName>
    </submittedName>
</protein>
<dbReference type="EMBL" id="LR796282">
    <property type="protein sequence ID" value="CAB4134056.1"/>
    <property type="molecule type" value="Genomic_DNA"/>
</dbReference>